<evidence type="ECO:0000313" key="4">
    <source>
        <dbReference type="EMBL" id="POM62525.1"/>
    </source>
</evidence>
<proteinExistence type="predicted"/>
<dbReference type="EMBL" id="NCKW01015548">
    <property type="protein sequence ID" value="POM62525.1"/>
    <property type="molecule type" value="Genomic_DNA"/>
</dbReference>
<dbReference type="InterPro" id="IPR021109">
    <property type="entry name" value="Peptidase_aspartic_dom_sf"/>
</dbReference>
<dbReference type="InterPro" id="IPR043502">
    <property type="entry name" value="DNA/RNA_pol_sf"/>
</dbReference>
<dbReference type="Gene3D" id="3.10.10.10">
    <property type="entry name" value="HIV Type 1 Reverse Transcriptase, subunit A, domain 1"/>
    <property type="match status" value="1"/>
</dbReference>
<dbReference type="InterPro" id="IPR051320">
    <property type="entry name" value="Viral_Replic_Matur_Polypro"/>
</dbReference>
<dbReference type="AlphaFoldDB" id="A0A2P4XAG4"/>
<name>A0A2P4XAG4_9STRA</name>
<dbReference type="PROSITE" id="PS50878">
    <property type="entry name" value="RT_POL"/>
    <property type="match status" value="1"/>
</dbReference>
<feature type="coiled-coil region" evidence="1">
    <location>
        <begin position="402"/>
        <end position="429"/>
    </location>
</feature>
<dbReference type="PANTHER" id="PTHR33064">
    <property type="entry name" value="POL PROTEIN"/>
    <property type="match status" value="1"/>
</dbReference>
<keyword evidence="5" id="KW-1185">Reference proteome</keyword>
<organism evidence="4 5">
    <name type="scientific">Phytophthora palmivora</name>
    <dbReference type="NCBI Taxonomy" id="4796"/>
    <lineage>
        <taxon>Eukaryota</taxon>
        <taxon>Sar</taxon>
        <taxon>Stramenopiles</taxon>
        <taxon>Oomycota</taxon>
        <taxon>Peronosporomycetes</taxon>
        <taxon>Peronosporales</taxon>
        <taxon>Peronosporaceae</taxon>
        <taxon>Phytophthora</taxon>
    </lineage>
</organism>
<feature type="domain" description="Reverse transcriptase" evidence="3">
    <location>
        <begin position="526"/>
        <end position="736"/>
    </location>
</feature>
<keyword evidence="1" id="KW-0175">Coiled coil</keyword>
<dbReference type="Gene3D" id="2.40.70.10">
    <property type="entry name" value="Acid Proteases"/>
    <property type="match status" value="1"/>
</dbReference>
<feature type="region of interest" description="Disordered" evidence="2">
    <location>
        <begin position="185"/>
        <end position="245"/>
    </location>
</feature>
<sequence length="759" mass="86856">MSTSHAALVQWRKDRRDYEETARSRAKDGANDVIVPVKTTFDQGLLRHWCRLRWHISIDEVTDDHIVSEVDRIISSVKNNNVPDIDFEMRNKLHMNLKESDVSERVIQYFKTCHDIIDDNGWRNCFSDDTGKKQLCRILMSSLEPQALRQDVERTVRFQNRKAKEDEVALHDLILDKALEHDKVFQRQKREKRERSEGENMGQTQRPSKSAKKDVSNNGQRSVTVSHHEKSPVDRPKEPPKPCPHCEGMHWLSECPTATEDEKSEIRRKLRAQRNNNNKKDGARLKRLRECIPSEDKTVTLNDIMELPYCADTEADKTAISRTHVNELILRDSSVKLTRLVTPVVNVTVAKHEITCTDAVHLRVLLNTAAGPVALHKPVECLIIDEDGPEFILGQDVLKQLSIDIDRQLEQLAKRVDDEEDDLDDLDVEMPGAAPASRDKALHCAVEKMVQIALSNGFPRRLEAKLRTIVFKHDVWRLDLGNDPPAKVEPLRIRLKSGASAVKSRPRQYPPAVRTFLKDFNAKLVDLGWVYENPNSRWASPVLPVRKAGVSKDEYRQTCDYRLVNDMVEALISTMPHMTALLECTKGKSHYGLFDLLKGFWQLPLHILSQELMSYITDAKIYTPKRVPQGSCEAAVHFQQTMEKCFEPLLYEFPVVWIDDLLLFASNIDTYILKLEHFLDQVAKYAGQLQQFLCAANWMRESIGDYARTVEPLQQRLDQALSKGKRTKRVANGIAIELSNAEQAVYDQTKDLLATSATL</sequence>
<dbReference type="InterPro" id="IPR043128">
    <property type="entry name" value="Rev_trsase/Diguanyl_cyclase"/>
</dbReference>
<evidence type="ECO:0000313" key="5">
    <source>
        <dbReference type="Proteomes" id="UP000237271"/>
    </source>
</evidence>
<dbReference type="Gene3D" id="3.30.70.270">
    <property type="match status" value="1"/>
</dbReference>
<dbReference type="Proteomes" id="UP000237271">
    <property type="component" value="Unassembled WGS sequence"/>
</dbReference>
<reference evidence="4 5" key="1">
    <citation type="journal article" date="2017" name="Genome Biol. Evol.">
        <title>Phytophthora megakarya and P. palmivora, closely related causal agents of cacao black pod rot, underwent increases in genome sizes and gene numbers by different mechanisms.</title>
        <authorList>
            <person name="Ali S.S."/>
            <person name="Shao J."/>
            <person name="Lary D.J."/>
            <person name="Kronmiller B."/>
            <person name="Shen D."/>
            <person name="Strem M.D."/>
            <person name="Amoako-Attah I."/>
            <person name="Akrofi A.Y."/>
            <person name="Begoude B.A."/>
            <person name="Ten Hoopen G.M."/>
            <person name="Coulibaly K."/>
            <person name="Kebe B.I."/>
            <person name="Melnick R.L."/>
            <person name="Guiltinan M.J."/>
            <person name="Tyler B.M."/>
            <person name="Meinhardt L.W."/>
            <person name="Bailey B.A."/>
        </authorList>
    </citation>
    <scope>NUCLEOTIDE SEQUENCE [LARGE SCALE GENOMIC DNA]</scope>
    <source>
        <strain evidence="5">sbr112.9</strain>
    </source>
</reference>
<feature type="compositionally biased region" description="Polar residues" evidence="2">
    <location>
        <begin position="216"/>
        <end position="225"/>
    </location>
</feature>
<dbReference type="InterPro" id="IPR000477">
    <property type="entry name" value="RT_dom"/>
</dbReference>
<gene>
    <name evidence="4" type="ORF">PHPALM_28315</name>
</gene>
<evidence type="ECO:0000256" key="1">
    <source>
        <dbReference type="SAM" id="Coils"/>
    </source>
</evidence>
<accession>A0A2P4XAG4</accession>
<dbReference type="SUPFAM" id="SSF56672">
    <property type="entry name" value="DNA/RNA polymerases"/>
    <property type="match status" value="1"/>
</dbReference>
<dbReference type="CDD" id="cd01647">
    <property type="entry name" value="RT_LTR"/>
    <property type="match status" value="1"/>
</dbReference>
<dbReference type="OrthoDB" id="121795at2759"/>
<comment type="caution">
    <text evidence="4">The sequence shown here is derived from an EMBL/GenBank/DDBJ whole genome shotgun (WGS) entry which is preliminary data.</text>
</comment>
<dbReference type="PANTHER" id="PTHR33064:SF37">
    <property type="entry name" value="RIBONUCLEASE H"/>
    <property type="match status" value="1"/>
</dbReference>
<protein>
    <recommendedName>
        <fullName evidence="3">Reverse transcriptase domain-containing protein</fullName>
    </recommendedName>
</protein>
<evidence type="ECO:0000259" key="3">
    <source>
        <dbReference type="PROSITE" id="PS50878"/>
    </source>
</evidence>
<evidence type="ECO:0000256" key="2">
    <source>
        <dbReference type="SAM" id="MobiDB-lite"/>
    </source>
</evidence>
<dbReference type="Pfam" id="PF00078">
    <property type="entry name" value="RVT_1"/>
    <property type="match status" value="1"/>
</dbReference>
<feature type="compositionally biased region" description="Basic and acidic residues" evidence="2">
    <location>
        <begin position="226"/>
        <end position="240"/>
    </location>
</feature>